<dbReference type="AlphaFoldDB" id="A0A364VE29"/>
<name>A0A364VE29_9CORY</name>
<dbReference type="GO" id="GO:0000287">
    <property type="term" value="F:magnesium ion binding"/>
    <property type="evidence" value="ECO:0007669"/>
    <property type="project" value="InterPro"/>
</dbReference>
<gene>
    <name evidence="2" type="ORF">CWC39_00775</name>
</gene>
<dbReference type="Gene3D" id="3.30.1330.70">
    <property type="entry name" value="Holliday junction resolvase RusA"/>
    <property type="match status" value="1"/>
</dbReference>
<dbReference type="GO" id="GO:0006310">
    <property type="term" value="P:DNA recombination"/>
    <property type="evidence" value="ECO:0007669"/>
    <property type="project" value="InterPro"/>
</dbReference>
<dbReference type="InterPro" id="IPR036614">
    <property type="entry name" value="RusA-like_sf"/>
</dbReference>
<protein>
    <submittedName>
        <fullName evidence="2">RusA family crossover junction endodeoxyribonuclease</fullName>
    </submittedName>
</protein>
<dbReference type="Proteomes" id="UP000251047">
    <property type="component" value="Unassembled WGS sequence"/>
</dbReference>
<dbReference type="OrthoDB" id="3732467at2"/>
<proteinExistence type="predicted"/>
<accession>A0A364VE29</accession>
<evidence type="ECO:0000313" key="3">
    <source>
        <dbReference type="Proteomes" id="UP000251047"/>
    </source>
</evidence>
<reference evidence="2 3" key="1">
    <citation type="journal article" date="2018" name="Syst. Appl. Microbiol.">
        <title>Corynebacterium heidelbergense sp. nov., isolated from the preen glands of Egyptian geese (Alopochen aegyptiacus).</title>
        <authorList>
            <person name="Braun M.S."/>
            <person name="Wang E."/>
            <person name="Zimmermann S."/>
            <person name="Wink M."/>
        </authorList>
    </citation>
    <scope>NUCLEOTIDE SEQUENCE [LARGE SCALE GENOMIC DNA]</scope>
    <source>
        <strain evidence="2 3">DSM 104638</strain>
    </source>
</reference>
<comment type="caution">
    <text evidence="2">The sequence shown here is derived from an EMBL/GenBank/DDBJ whole genome shotgun (WGS) entry which is preliminary data.</text>
</comment>
<dbReference type="RefSeq" id="WP_112768621.1">
    <property type="nucleotide sequence ID" value="NZ_CP063191.1"/>
</dbReference>
<organism evidence="2 3">
    <name type="scientific">Corynebacterium heidelbergense</name>
    <dbReference type="NCBI Taxonomy" id="2055947"/>
    <lineage>
        <taxon>Bacteria</taxon>
        <taxon>Bacillati</taxon>
        <taxon>Actinomycetota</taxon>
        <taxon>Actinomycetes</taxon>
        <taxon>Mycobacteriales</taxon>
        <taxon>Corynebacteriaceae</taxon>
        <taxon>Corynebacterium</taxon>
    </lineage>
</organism>
<sequence length="140" mass="14871">MTLTEMKVFVPGVPAPQGSKSGFVRGGRCVLVESSKKVSPWRAAVARAFTGEPATGPLRLFVEFVMPRPKNLGDKTAPPMDVRPDLDKLLRSTCDGMTGAAYADDSQVVHIIAHKRRARPGETTGAHIRLTPATSGGSSS</sequence>
<evidence type="ECO:0000313" key="2">
    <source>
        <dbReference type="EMBL" id="RAV34905.1"/>
    </source>
</evidence>
<dbReference type="GO" id="GO:0006281">
    <property type="term" value="P:DNA repair"/>
    <property type="evidence" value="ECO:0007669"/>
    <property type="project" value="InterPro"/>
</dbReference>
<feature type="region of interest" description="Disordered" evidence="1">
    <location>
        <begin position="117"/>
        <end position="140"/>
    </location>
</feature>
<dbReference type="EMBL" id="PHQP01000003">
    <property type="protein sequence ID" value="RAV34905.1"/>
    <property type="molecule type" value="Genomic_DNA"/>
</dbReference>
<dbReference type="Pfam" id="PF05866">
    <property type="entry name" value="RusA"/>
    <property type="match status" value="1"/>
</dbReference>
<dbReference type="SUPFAM" id="SSF103084">
    <property type="entry name" value="Holliday junction resolvase RusA"/>
    <property type="match status" value="1"/>
</dbReference>
<dbReference type="InterPro" id="IPR008822">
    <property type="entry name" value="Endonuclease_RusA-like"/>
</dbReference>
<evidence type="ECO:0000256" key="1">
    <source>
        <dbReference type="SAM" id="MobiDB-lite"/>
    </source>
</evidence>